<evidence type="ECO:0000313" key="5">
    <source>
        <dbReference type="EMBL" id="ACY22913.1"/>
    </source>
</evidence>
<protein>
    <recommendedName>
        <fullName evidence="4">Low molecular weight antigen MTB12-like C-terminal domain-containing protein</fullName>
    </recommendedName>
</protein>
<dbReference type="eggNOG" id="ENOG502ZR64">
    <property type="taxonomic scope" value="Bacteria"/>
</dbReference>
<reference evidence="6" key="1">
    <citation type="submission" date="2009-10" db="EMBL/GenBank/DDBJ databases">
        <title>The complete chromosome of Gordonia bronchialis DSM 43247.</title>
        <authorList>
            <consortium name="US DOE Joint Genome Institute (JGI-PGF)"/>
            <person name="Lucas S."/>
            <person name="Copeland A."/>
            <person name="Lapidus A."/>
            <person name="Glavina del Rio T."/>
            <person name="Dalin E."/>
            <person name="Tice H."/>
            <person name="Bruce D."/>
            <person name="Goodwin L."/>
            <person name="Pitluck S."/>
            <person name="Kyrpides N."/>
            <person name="Mavromatis K."/>
            <person name="Ivanova N."/>
            <person name="Ovchinnikova G."/>
            <person name="Saunders E."/>
            <person name="Brettin T."/>
            <person name="Detter J.C."/>
            <person name="Han C."/>
            <person name="Larimer F."/>
            <person name="Land M."/>
            <person name="Hauser L."/>
            <person name="Markowitz V."/>
            <person name="Cheng J.-F."/>
            <person name="Hugenholtz P."/>
            <person name="Woyke T."/>
            <person name="Wu D."/>
            <person name="Jando M."/>
            <person name="Schneider S."/>
            <person name="Goeker M."/>
            <person name="Klenk H.-P."/>
            <person name="Eisen J.A."/>
        </authorList>
    </citation>
    <scope>NUCLEOTIDE SEQUENCE [LARGE SCALE GENOMIC DNA]</scope>
    <source>
        <strain evidence="6">ATCC 25592 / DSM 43247 / BCRC 13721 / JCM 3198 / KCTC 3076 / NBRC 16047 / NCTC 10667</strain>
    </source>
</reference>
<sequence>MKLRKSIGAAALAAAALFVVAGCSEESTENAKNAASSAVENAGSKVTSAAQSISSKVAQEVAGLSKSDAQGILDKATNPDTSDADLEKVVDTSNPATKTTLKAFATAAKGAGYTFTVNEVSADGTDKANVKIAVKSPHIPMPDGAPMTLGYVKVGGDWKLSAAAVDALAAQGSQHGGH</sequence>
<evidence type="ECO:0000313" key="6">
    <source>
        <dbReference type="Proteomes" id="UP000001219"/>
    </source>
</evidence>
<comment type="similarity">
    <text evidence="2">Belongs to the MTB12 family.</text>
</comment>
<accession>D0L2L0</accession>
<evidence type="ECO:0000256" key="3">
    <source>
        <dbReference type="SAM" id="SignalP"/>
    </source>
</evidence>
<keyword evidence="6" id="KW-1185">Reference proteome</keyword>
<evidence type="ECO:0000259" key="4">
    <source>
        <dbReference type="Pfam" id="PF26580"/>
    </source>
</evidence>
<gene>
    <name evidence="5" type="ordered locus">Gbro_3729</name>
</gene>
<dbReference type="Proteomes" id="UP000001219">
    <property type="component" value="Chromosome"/>
</dbReference>
<dbReference type="STRING" id="526226.Gbro_3729"/>
<dbReference type="InterPro" id="IPR058644">
    <property type="entry name" value="Mtb12-like_C"/>
</dbReference>
<proteinExistence type="inferred from homology"/>
<dbReference type="KEGG" id="gbr:Gbro_3729"/>
<evidence type="ECO:0000256" key="2">
    <source>
        <dbReference type="ARBA" id="ARBA00093774"/>
    </source>
</evidence>
<name>D0L2L0_GORB4</name>
<evidence type="ECO:0000256" key="1">
    <source>
        <dbReference type="ARBA" id="ARBA00022729"/>
    </source>
</evidence>
<dbReference type="RefSeq" id="WP_012835420.1">
    <property type="nucleotide sequence ID" value="NC_013441.1"/>
</dbReference>
<organism evidence="5 6">
    <name type="scientific">Gordonia bronchialis (strain ATCC 25592 / DSM 43247 / BCRC 13721 / JCM 3198 / KCTC 3076 / NBRC 16047 / NCTC 10667)</name>
    <name type="common">Rhodococcus bronchialis</name>
    <dbReference type="NCBI Taxonomy" id="526226"/>
    <lineage>
        <taxon>Bacteria</taxon>
        <taxon>Bacillati</taxon>
        <taxon>Actinomycetota</taxon>
        <taxon>Actinomycetes</taxon>
        <taxon>Mycobacteriales</taxon>
        <taxon>Gordoniaceae</taxon>
        <taxon>Gordonia</taxon>
    </lineage>
</organism>
<feature type="chain" id="PRO_5039438903" description="Low molecular weight antigen MTB12-like C-terminal domain-containing protein" evidence="3">
    <location>
        <begin position="22"/>
        <end position="178"/>
    </location>
</feature>
<dbReference type="Pfam" id="PF26580">
    <property type="entry name" value="Mtb12_C"/>
    <property type="match status" value="1"/>
</dbReference>
<feature type="signal peptide" evidence="3">
    <location>
        <begin position="1"/>
        <end position="21"/>
    </location>
</feature>
<dbReference type="OrthoDB" id="4381452at2"/>
<feature type="domain" description="Low molecular weight antigen MTB12-like C-terminal" evidence="4">
    <location>
        <begin position="67"/>
        <end position="174"/>
    </location>
</feature>
<keyword evidence="1 3" id="KW-0732">Signal</keyword>
<dbReference type="HOGENOM" id="CLU_1515854_0_0_11"/>
<dbReference type="EMBL" id="CP001802">
    <property type="protein sequence ID" value="ACY22913.1"/>
    <property type="molecule type" value="Genomic_DNA"/>
</dbReference>
<dbReference type="AlphaFoldDB" id="D0L2L0"/>
<dbReference type="PROSITE" id="PS51257">
    <property type="entry name" value="PROKAR_LIPOPROTEIN"/>
    <property type="match status" value="1"/>
</dbReference>
<reference evidence="5 6" key="2">
    <citation type="journal article" date="2010" name="Stand. Genomic Sci.">
        <title>Complete genome sequence of Gordonia bronchialis type strain (3410).</title>
        <authorList>
            <person name="Ivanova N."/>
            <person name="Sikorski J."/>
            <person name="Jando M."/>
            <person name="Lapidus A."/>
            <person name="Nolan M."/>
            <person name="Lucas S."/>
            <person name="Del Rio T.G."/>
            <person name="Tice H."/>
            <person name="Copeland A."/>
            <person name="Cheng J.F."/>
            <person name="Chen F."/>
            <person name="Bruce D."/>
            <person name="Goodwin L."/>
            <person name="Pitluck S."/>
            <person name="Mavromatis K."/>
            <person name="Ovchinnikova G."/>
            <person name="Pati A."/>
            <person name="Chen A."/>
            <person name="Palaniappan K."/>
            <person name="Land M."/>
            <person name="Hauser L."/>
            <person name="Chang Y.J."/>
            <person name="Jeffries C.D."/>
            <person name="Chain P."/>
            <person name="Saunders E."/>
            <person name="Han C."/>
            <person name="Detter J.C."/>
            <person name="Brettin T."/>
            <person name="Rohde M."/>
            <person name="Goker M."/>
            <person name="Bristow J."/>
            <person name="Eisen J.A."/>
            <person name="Markowitz V."/>
            <person name="Hugenholtz P."/>
            <person name="Klenk H.P."/>
            <person name="Kyrpides N.C."/>
        </authorList>
    </citation>
    <scope>NUCLEOTIDE SEQUENCE [LARGE SCALE GENOMIC DNA]</scope>
    <source>
        <strain evidence="6">ATCC 25592 / DSM 43247 / BCRC 13721 / JCM 3198 / KCTC 3076 / NBRC 16047 / NCTC 10667</strain>
    </source>
</reference>